<dbReference type="AlphaFoldDB" id="A0A1F4UXL9"/>
<keyword evidence="8" id="KW-0800">Toxin</keyword>
<keyword evidence="3 8" id="KW-0540">Nuclease</keyword>
<protein>
    <recommendedName>
        <fullName evidence="8">Ribonuclease VapC</fullName>
        <shortName evidence="8">RNase VapC</shortName>
        <ecNumber evidence="8">3.1.-.-</ecNumber>
    </recommendedName>
    <alternativeName>
        <fullName evidence="8">Toxin VapC</fullName>
    </alternativeName>
</protein>
<evidence type="ECO:0000256" key="3">
    <source>
        <dbReference type="ARBA" id="ARBA00022722"/>
    </source>
</evidence>
<dbReference type="InterPro" id="IPR050556">
    <property type="entry name" value="Type_II_TA_system_RNase"/>
</dbReference>
<feature type="binding site" evidence="8">
    <location>
        <position position="90"/>
    </location>
    <ligand>
        <name>Mg(2+)</name>
        <dbReference type="ChEBI" id="CHEBI:18420"/>
    </ligand>
</feature>
<reference evidence="10 11" key="1">
    <citation type="journal article" date="2016" name="Nat. Commun.">
        <title>Thousands of microbial genomes shed light on interconnected biogeochemical processes in an aquifer system.</title>
        <authorList>
            <person name="Anantharaman K."/>
            <person name="Brown C.T."/>
            <person name="Hug L.A."/>
            <person name="Sharon I."/>
            <person name="Castelle C.J."/>
            <person name="Probst A.J."/>
            <person name="Thomas B.C."/>
            <person name="Singh A."/>
            <person name="Wilkins M.J."/>
            <person name="Karaoz U."/>
            <person name="Brodie E.L."/>
            <person name="Williams K.H."/>
            <person name="Hubbard S.S."/>
            <person name="Banfield J.F."/>
        </authorList>
    </citation>
    <scope>NUCLEOTIDE SEQUENCE [LARGE SCALE GENOMIC DNA]</scope>
</reference>
<feature type="domain" description="PIN" evidence="9">
    <location>
        <begin position="4"/>
        <end position="109"/>
    </location>
</feature>
<dbReference type="InterPro" id="IPR002716">
    <property type="entry name" value="PIN_dom"/>
</dbReference>
<evidence type="ECO:0000256" key="7">
    <source>
        <dbReference type="ARBA" id="ARBA00038093"/>
    </source>
</evidence>
<proteinExistence type="inferred from homology"/>
<comment type="similarity">
    <text evidence="7 8">Belongs to the PINc/VapC protein family.</text>
</comment>
<keyword evidence="5 8" id="KW-0378">Hydrolase</keyword>
<dbReference type="EC" id="3.1.-.-" evidence="8"/>
<feature type="binding site" evidence="8">
    <location>
        <position position="6"/>
    </location>
    <ligand>
        <name>Mg(2+)</name>
        <dbReference type="ChEBI" id="CHEBI:18420"/>
    </ligand>
</feature>
<sequence>MNRLLDTTVFVDYYRKVPRAQQFLQSETTLPCSVITAAELIQGSRNKNEQRNVEKLLSKIELVPLNPQIGVTMFNLMKKYFLSHGLQIPDALIAATAVEEDLTLVTSNVKHYSFIKGLKLDDWNKI</sequence>
<dbReference type="InterPro" id="IPR022907">
    <property type="entry name" value="VapC_family"/>
</dbReference>
<evidence type="ECO:0000259" key="9">
    <source>
        <dbReference type="Pfam" id="PF01850"/>
    </source>
</evidence>
<dbReference type="GO" id="GO:0090729">
    <property type="term" value="F:toxin activity"/>
    <property type="evidence" value="ECO:0007669"/>
    <property type="project" value="UniProtKB-KW"/>
</dbReference>
<evidence type="ECO:0000256" key="5">
    <source>
        <dbReference type="ARBA" id="ARBA00022801"/>
    </source>
</evidence>
<comment type="function">
    <text evidence="8">Toxic component of a toxin-antitoxin (TA) system. An RNase.</text>
</comment>
<evidence type="ECO:0000256" key="2">
    <source>
        <dbReference type="ARBA" id="ARBA00022649"/>
    </source>
</evidence>
<dbReference type="PANTHER" id="PTHR33653">
    <property type="entry name" value="RIBONUCLEASE VAPC2"/>
    <property type="match status" value="1"/>
</dbReference>
<evidence type="ECO:0000256" key="4">
    <source>
        <dbReference type="ARBA" id="ARBA00022723"/>
    </source>
</evidence>
<evidence type="ECO:0000313" key="11">
    <source>
        <dbReference type="Proteomes" id="UP000177458"/>
    </source>
</evidence>
<dbReference type="CDD" id="cd18741">
    <property type="entry name" value="PIN_VapC4-5_FitB-like"/>
    <property type="match status" value="1"/>
</dbReference>
<evidence type="ECO:0000256" key="8">
    <source>
        <dbReference type="HAMAP-Rule" id="MF_00265"/>
    </source>
</evidence>
<dbReference type="Gene3D" id="3.40.50.1010">
    <property type="entry name" value="5'-nuclease"/>
    <property type="match status" value="1"/>
</dbReference>
<dbReference type="EMBL" id="MEVF01000017">
    <property type="protein sequence ID" value="OGC49642.1"/>
    <property type="molecule type" value="Genomic_DNA"/>
</dbReference>
<dbReference type="PANTHER" id="PTHR33653:SF1">
    <property type="entry name" value="RIBONUCLEASE VAPC2"/>
    <property type="match status" value="1"/>
</dbReference>
<gene>
    <name evidence="8" type="primary">vapC</name>
    <name evidence="10" type="ORF">A3A69_00185</name>
</gene>
<name>A0A1F4UXL9_UNCKA</name>
<keyword evidence="2 8" id="KW-1277">Toxin-antitoxin system</keyword>
<organism evidence="10 11">
    <name type="scientific">candidate division WWE3 bacterium RIFCSPLOWO2_01_FULL_37_15</name>
    <dbReference type="NCBI Taxonomy" id="1802622"/>
    <lineage>
        <taxon>Bacteria</taxon>
        <taxon>Katanobacteria</taxon>
    </lineage>
</organism>
<evidence type="ECO:0000256" key="1">
    <source>
        <dbReference type="ARBA" id="ARBA00001946"/>
    </source>
</evidence>
<dbReference type="HAMAP" id="MF_00265">
    <property type="entry name" value="VapC_Nob1"/>
    <property type="match status" value="1"/>
</dbReference>
<comment type="cofactor">
    <cofactor evidence="1 8">
        <name>Mg(2+)</name>
        <dbReference type="ChEBI" id="CHEBI:18420"/>
    </cofactor>
</comment>
<dbReference type="GO" id="GO:0016787">
    <property type="term" value="F:hydrolase activity"/>
    <property type="evidence" value="ECO:0007669"/>
    <property type="project" value="UniProtKB-KW"/>
</dbReference>
<dbReference type="Pfam" id="PF01850">
    <property type="entry name" value="PIN"/>
    <property type="match status" value="1"/>
</dbReference>
<dbReference type="Proteomes" id="UP000177458">
    <property type="component" value="Unassembled WGS sequence"/>
</dbReference>
<dbReference type="GO" id="GO:0004540">
    <property type="term" value="F:RNA nuclease activity"/>
    <property type="evidence" value="ECO:0007669"/>
    <property type="project" value="InterPro"/>
</dbReference>
<comment type="caution">
    <text evidence="10">The sequence shown here is derived from an EMBL/GenBank/DDBJ whole genome shotgun (WGS) entry which is preliminary data.</text>
</comment>
<evidence type="ECO:0000256" key="6">
    <source>
        <dbReference type="ARBA" id="ARBA00022842"/>
    </source>
</evidence>
<accession>A0A1F4UXL9</accession>
<dbReference type="SUPFAM" id="SSF88723">
    <property type="entry name" value="PIN domain-like"/>
    <property type="match status" value="1"/>
</dbReference>
<keyword evidence="6 8" id="KW-0460">Magnesium</keyword>
<evidence type="ECO:0000313" key="10">
    <source>
        <dbReference type="EMBL" id="OGC49642.1"/>
    </source>
</evidence>
<keyword evidence="4 8" id="KW-0479">Metal-binding</keyword>
<dbReference type="InterPro" id="IPR029060">
    <property type="entry name" value="PIN-like_dom_sf"/>
</dbReference>
<dbReference type="GO" id="GO:0000287">
    <property type="term" value="F:magnesium ion binding"/>
    <property type="evidence" value="ECO:0007669"/>
    <property type="project" value="UniProtKB-UniRule"/>
</dbReference>